<sequence>MAFLEFGYYLEVNDIKNKDVAERLGVKPPMISQWRHDPRVKIDTDTGDLVRISTISRAILSKLKPSE</sequence>
<dbReference type="AlphaFoldDB" id="A0AA95GS02"/>
<evidence type="ECO:0000313" key="2">
    <source>
        <dbReference type="EMBL" id="WGM03843.1"/>
    </source>
</evidence>
<dbReference type="InterPro" id="IPR010982">
    <property type="entry name" value="Lambda_DNA-bd_dom_sf"/>
</dbReference>
<accession>A0AA95GS02</accession>
<evidence type="ECO:0000313" key="3">
    <source>
        <dbReference type="Proteomes" id="UP001177595"/>
    </source>
</evidence>
<organism evidence="1 3">
    <name type="scientific">Arsenophonus nasoniae</name>
    <name type="common">son-killer infecting Nasonia vitripennis</name>
    <dbReference type="NCBI Taxonomy" id="638"/>
    <lineage>
        <taxon>Bacteria</taxon>
        <taxon>Pseudomonadati</taxon>
        <taxon>Pseudomonadota</taxon>
        <taxon>Gammaproteobacteria</taxon>
        <taxon>Enterobacterales</taxon>
        <taxon>Morganellaceae</taxon>
        <taxon>Arsenophonus</taxon>
    </lineage>
</organism>
<dbReference type="Proteomes" id="UP001177595">
    <property type="component" value="Plasmid paPv6"/>
</dbReference>
<name>A0AA95GS02_9GAMM</name>
<keyword evidence="1" id="KW-0614">Plasmid</keyword>
<proteinExistence type="predicted"/>
<dbReference type="GO" id="GO:0003677">
    <property type="term" value="F:DNA binding"/>
    <property type="evidence" value="ECO:0007669"/>
    <property type="project" value="InterPro"/>
</dbReference>
<dbReference type="SUPFAM" id="SSF47413">
    <property type="entry name" value="lambda repressor-like DNA-binding domains"/>
    <property type="match status" value="1"/>
</dbReference>
<geneLocation type="plasmid" evidence="2 3">
    <name>paPv7</name>
</geneLocation>
<reference evidence="1" key="1">
    <citation type="submission" date="2023-04" db="EMBL/GenBank/DDBJ databases">
        <title>Genome dynamics across the evolutionary transition to endosymbiosis.</title>
        <authorList>
            <person name="Siozios S."/>
            <person name="Nadal-Jimenez P."/>
            <person name="Azagi T."/>
            <person name="Sprong H."/>
            <person name="Frost C.L."/>
            <person name="Parratt S.R."/>
            <person name="Taylor G."/>
            <person name="Brettell L."/>
            <person name="Lew K.C."/>
            <person name="Croft L."/>
            <person name="King K.C."/>
            <person name="Brockhurst M.A."/>
            <person name="Hypsa V."/>
            <person name="Novakova E."/>
            <person name="Darby A.C."/>
            <person name="Hurst G.D.D."/>
        </authorList>
    </citation>
    <scope>NUCLEOTIDE SEQUENCE</scope>
    <source>
        <strain evidence="1">APv</strain>
        <plasmid evidence="1">paPv6</plasmid>
        <plasmid evidence="2">paPv7</plasmid>
    </source>
</reference>
<dbReference type="Proteomes" id="UP001177595">
    <property type="component" value="Plasmid paPv7"/>
</dbReference>
<dbReference type="EMBL" id="CP123510">
    <property type="protein sequence ID" value="WGM03792.1"/>
    <property type="molecule type" value="Genomic_DNA"/>
</dbReference>
<gene>
    <name evidence="1" type="ORF">QE210_20115</name>
    <name evidence="2" type="ORF">QE210_20680</name>
</gene>
<geneLocation type="plasmid" evidence="1 3">
    <name>paPv6</name>
</geneLocation>
<dbReference type="EMBL" id="CP123511">
    <property type="protein sequence ID" value="WGM03843.1"/>
    <property type="molecule type" value="Genomic_DNA"/>
</dbReference>
<evidence type="ECO:0000313" key="1">
    <source>
        <dbReference type="EMBL" id="WGM03792.1"/>
    </source>
</evidence>
<protein>
    <submittedName>
        <fullName evidence="1">Uncharacterized protein</fullName>
    </submittedName>
</protein>
<dbReference type="RefSeq" id="WP_280627069.1">
    <property type="nucleotide sequence ID" value="NZ_CP123510.1"/>
</dbReference>